<dbReference type="GO" id="GO:0009097">
    <property type="term" value="P:isoleucine biosynthetic process"/>
    <property type="evidence" value="ECO:0007669"/>
    <property type="project" value="TreeGrafter"/>
</dbReference>
<evidence type="ECO:0000313" key="7">
    <source>
        <dbReference type="EMBL" id="OZI34295.1"/>
    </source>
</evidence>
<dbReference type="Gene3D" id="3.40.50.1220">
    <property type="entry name" value="TPP-binding domain"/>
    <property type="match status" value="1"/>
</dbReference>
<dbReference type="GO" id="GO:0003984">
    <property type="term" value="F:acetolactate synthase activity"/>
    <property type="evidence" value="ECO:0007669"/>
    <property type="project" value="TreeGrafter"/>
</dbReference>
<dbReference type="InterPro" id="IPR012001">
    <property type="entry name" value="Thiamin_PyroP_enz_TPP-bd_dom"/>
</dbReference>
<feature type="domain" description="Thiamine pyrophosphate enzyme TPP-binding" evidence="5">
    <location>
        <begin position="390"/>
        <end position="532"/>
    </location>
</feature>
<dbReference type="PANTHER" id="PTHR18968:SF13">
    <property type="entry name" value="ACETOLACTATE SYNTHASE CATALYTIC SUBUNIT, MITOCHONDRIAL"/>
    <property type="match status" value="1"/>
</dbReference>
<dbReference type="Proteomes" id="UP000216020">
    <property type="component" value="Unassembled WGS sequence"/>
</dbReference>
<keyword evidence="8" id="KW-1185">Reference proteome</keyword>
<accession>A0A261SAU3</accession>
<dbReference type="Pfam" id="PF02776">
    <property type="entry name" value="TPP_enzyme_N"/>
    <property type="match status" value="1"/>
</dbReference>
<reference evidence="8" key="1">
    <citation type="submission" date="2017-05" db="EMBL/GenBank/DDBJ databases">
        <title>Complete and WGS of Bordetella genogroups.</title>
        <authorList>
            <person name="Spilker T."/>
            <person name="Lipuma J."/>
        </authorList>
    </citation>
    <scope>NUCLEOTIDE SEQUENCE [LARGE SCALE GENOMIC DNA]</scope>
    <source>
        <strain evidence="8">AU16122</strain>
    </source>
</reference>
<sequence length="561" mass="59496">MSKYLVGHLVADFLAHNGVDTVFGIISVHNIPIMDGLTLNKTIRMVMTRGETGAAHMADGLARAGGKVGVVISSTGPGASNAVPGLVEARFAGTPLLHITGQSATAHIGRDTGAVHDVPDQLGMLGAVSKKAYRVHAADEALDVLKQAWTEALTAPAGPVSVEIPIDIQRSPVDRPADARAWRAPAAPVAQPAEDDVDRLARALRAARRPMIWAGGGARDAGKELAALLDMGMGMVTSWNGHGAVSDDHPANLGGMNGPGSPAVEALYEQADLLLVVGSRLRGHETLDHKLKLPAHRARIDADPAAQARGYPCELFVHGAAAVTLRRLLDRLREQPPQVDPAFTRAVRDAKPRAIEDFKQTLGPYAGFAAQLRAAMPADAVFARDITLSNSTWGHRLFPLHDQRQNIYPVGAGIGQGLQLGIGAAIGEKGRKVVALTGDGGFFFNMTELWTAVQESADIVIIVMNDGGYGVIKHMQDAMCEGRYAHSTLLAPDLLKLAGLAGIPAWRVSRAEDFGATARQAIGTRGPTLVEVDMHAIGPFPPYYPYSAMIDAAKARRIVRH</sequence>
<dbReference type="Pfam" id="PF00205">
    <property type="entry name" value="TPP_enzyme_M"/>
    <property type="match status" value="1"/>
</dbReference>
<evidence type="ECO:0000259" key="4">
    <source>
        <dbReference type="Pfam" id="PF00205"/>
    </source>
</evidence>
<dbReference type="RefSeq" id="WP_094853294.1">
    <property type="nucleotide sequence ID" value="NZ_NEVM01000002.1"/>
</dbReference>
<dbReference type="GO" id="GO:0050660">
    <property type="term" value="F:flavin adenine dinucleotide binding"/>
    <property type="evidence" value="ECO:0007669"/>
    <property type="project" value="TreeGrafter"/>
</dbReference>
<dbReference type="CDD" id="cd00568">
    <property type="entry name" value="TPP_enzymes"/>
    <property type="match status" value="1"/>
</dbReference>
<evidence type="ECO:0000256" key="2">
    <source>
        <dbReference type="ARBA" id="ARBA00023052"/>
    </source>
</evidence>
<dbReference type="GO" id="GO:0000287">
    <property type="term" value="F:magnesium ion binding"/>
    <property type="evidence" value="ECO:0007669"/>
    <property type="project" value="InterPro"/>
</dbReference>
<feature type="domain" description="Thiamine pyrophosphate enzyme N-terminal TPP-binding" evidence="6">
    <location>
        <begin position="6"/>
        <end position="123"/>
    </location>
</feature>
<dbReference type="PANTHER" id="PTHR18968">
    <property type="entry name" value="THIAMINE PYROPHOSPHATE ENZYMES"/>
    <property type="match status" value="1"/>
</dbReference>
<dbReference type="SUPFAM" id="SSF52467">
    <property type="entry name" value="DHS-like NAD/FAD-binding domain"/>
    <property type="match status" value="1"/>
</dbReference>
<organism evidence="7 8">
    <name type="scientific">Bordetella genomosp. 10</name>
    <dbReference type="NCBI Taxonomy" id="1416804"/>
    <lineage>
        <taxon>Bacteria</taxon>
        <taxon>Pseudomonadati</taxon>
        <taxon>Pseudomonadota</taxon>
        <taxon>Betaproteobacteria</taxon>
        <taxon>Burkholderiales</taxon>
        <taxon>Alcaligenaceae</taxon>
        <taxon>Bordetella</taxon>
    </lineage>
</organism>
<comment type="caution">
    <text evidence="7">The sequence shown here is derived from an EMBL/GenBank/DDBJ whole genome shotgun (WGS) entry which is preliminary data.</text>
</comment>
<dbReference type="AlphaFoldDB" id="A0A261SAU3"/>
<name>A0A261SAU3_9BORD</name>
<dbReference type="InterPro" id="IPR012000">
    <property type="entry name" value="Thiamin_PyroP_enz_cen_dom"/>
</dbReference>
<protein>
    <submittedName>
        <fullName evidence="7">Acetolactate synthase large subunit</fullName>
    </submittedName>
</protein>
<dbReference type="EMBL" id="NEVM01000002">
    <property type="protein sequence ID" value="OZI34295.1"/>
    <property type="molecule type" value="Genomic_DNA"/>
</dbReference>
<dbReference type="OrthoDB" id="8664451at2"/>
<gene>
    <name evidence="7" type="ORF">CAL29_12220</name>
</gene>
<dbReference type="InterPro" id="IPR029035">
    <property type="entry name" value="DHS-like_NAD/FAD-binding_dom"/>
</dbReference>
<evidence type="ECO:0000256" key="1">
    <source>
        <dbReference type="ARBA" id="ARBA00007812"/>
    </source>
</evidence>
<dbReference type="GO" id="GO:0005948">
    <property type="term" value="C:acetolactate synthase complex"/>
    <property type="evidence" value="ECO:0007669"/>
    <property type="project" value="TreeGrafter"/>
</dbReference>
<proteinExistence type="inferred from homology"/>
<evidence type="ECO:0000313" key="8">
    <source>
        <dbReference type="Proteomes" id="UP000216020"/>
    </source>
</evidence>
<evidence type="ECO:0000259" key="5">
    <source>
        <dbReference type="Pfam" id="PF02775"/>
    </source>
</evidence>
<dbReference type="Gene3D" id="3.40.50.970">
    <property type="match status" value="2"/>
</dbReference>
<dbReference type="NCBIfam" id="NF005470">
    <property type="entry name" value="PRK07064.1"/>
    <property type="match status" value="1"/>
</dbReference>
<comment type="similarity">
    <text evidence="1 3">Belongs to the TPP enzyme family.</text>
</comment>
<dbReference type="SUPFAM" id="SSF52518">
    <property type="entry name" value="Thiamin diphosphate-binding fold (THDP-binding)"/>
    <property type="match status" value="2"/>
</dbReference>
<keyword evidence="2 3" id="KW-0786">Thiamine pyrophosphate</keyword>
<dbReference type="GO" id="GO:0009099">
    <property type="term" value="P:L-valine biosynthetic process"/>
    <property type="evidence" value="ECO:0007669"/>
    <property type="project" value="TreeGrafter"/>
</dbReference>
<dbReference type="CDD" id="cd07035">
    <property type="entry name" value="TPP_PYR_POX_like"/>
    <property type="match status" value="1"/>
</dbReference>
<dbReference type="GO" id="GO:0030976">
    <property type="term" value="F:thiamine pyrophosphate binding"/>
    <property type="evidence" value="ECO:0007669"/>
    <property type="project" value="InterPro"/>
</dbReference>
<dbReference type="Pfam" id="PF02775">
    <property type="entry name" value="TPP_enzyme_C"/>
    <property type="match status" value="1"/>
</dbReference>
<dbReference type="InterPro" id="IPR011766">
    <property type="entry name" value="TPP_enzyme_TPP-bd"/>
</dbReference>
<feature type="domain" description="Thiamine pyrophosphate enzyme central" evidence="4">
    <location>
        <begin position="197"/>
        <end position="328"/>
    </location>
</feature>
<dbReference type="InterPro" id="IPR045229">
    <property type="entry name" value="TPP_enz"/>
</dbReference>
<dbReference type="InterPro" id="IPR029061">
    <property type="entry name" value="THDP-binding"/>
</dbReference>
<evidence type="ECO:0000256" key="3">
    <source>
        <dbReference type="RuleBase" id="RU362132"/>
    </source>
</evidence>
<evidence type="ECO:0000259" key="6">
    <source>
        <dbReference type="Pfam" id="PF02776"/>
    </source>
</evidence>